<dbReference type="AlphaFoldDB" id="A0A392SWH7"/>
<evidence type="ECO:0000313" key="1">
    <source>
        <dbReference type="EMBL" id="MCI52802.1"/>
    </source>
</evidence>
<protein>
    <submittedName>
        <fullName evidence="1">Uncharacterized protein</fullName>
    </submittedName>
</protein>
<keyword evidence="2" id="KW-1185">Reference proteome</keyword>
<feature type="non-terminal residue" evidence="1">
    <location>
        <position position="1"/>
    </location>
</feature>
<dbReference type="EMBL" id="LXQA010453070">
    <property type="protein sequence ID" value="MCI52802.1"/>
    <property type="molecule type" value="Genomic_DNA"/>
</dbReference>
<evidence type="ECO:0000313" key="2">
    <source>
        <dbReference type="Proteomes" id="UP000265520"/>
    </source>
</evidence>
<name>A0A392SWH7_9FABA</name>
<sequence length="54" mass="6524">EAMRKHDEEEPQCYRVEVIEAIEDKFEVQTHFPSLERGLVDFMDAQEAEWNREI</sequence>
<comment type="caution">
    <text evidence="1">The sequence shown here is derived from an EMBL/GenBank/DDBJ whole genome shotgun (WGS) entry which is preliminary data.</text>
</comment>
<dbReference type="Proteomes" id="UP000265520">
    <property type="component" value="Unassembled WGS sequence"/>
</dbReference>
<organism evidence="1 2">
    <name type="scientific">Trifolium medium</name>
    <dbReference type="NCBI Taxonomy" id="97028"/>
    <lineage>
        <taxon>Eukaryota</taxon>
        <taxon>Viridiplantae</taxon>
        <taxon>Streptophyta</taxon>
        <taxon>Embryophyta</taxon>
        <taxon>Tracheophyta</taxon>
        <taxon>Spermatophyta</taxon>
        <taxon>Magnoliopsida</taxon>
        <taxon>eudicotyledons</taxon>
        <taxon>Gunneridae</taxon>
        <taxon>Pentapetalae</taxon>
        <taxon>rosids</taxon>
        <taxon>fabids</taxon>
        <taxon>Fabales</taxon>
        <taxon>Fabaceae</taxon>
        <taxon>Papilionoideae</taxon>
        <taxon>50 kb inversion clade</taxon>
        <taxon>NPAAA clade</taxon>
        <taxon>Hologalegina</taxon>
        <taxon>IRL clade</taxon>
        <taxon>Trifolieae</taxon>
        <taxon>Trifolium</taxon>
    </lineage>
</organism>
<reference evidence="1 2" key="1">
    <citation type="journal article" date="2018" name="Front. Plant Sci.">
        <title>Red Clover (Trifolium pratense) and Zigzag Clover (T. medium) - A Picture of Genomic Similarities and Differences.</title>
        <authorList>
            <person name="Dluhosova J."/>
            <person name="Istvanek J."/>
            <person name="Nedelnik J."/>
            <person name="Repkova J."/>
        </authorList>
    </citation>
    <scope>NUCLEOTIDE SEQUENCE [LARGE SCALE GENOMIC DNA]</scope>
    <source>
        <strain evidence="2">cv. 10/8</strain>
        <tissue evidence="1">Leaf</tissue>
    </source>
</reference>
<proteinExistence type="predicted"/>
<accession>A0A392SWH7</accession>